<evidence type="ECO:0000259" key="5">
    <source>
        <dbReference type="Pfam" id="PF17289"/>
    </source>
</evidence>
<accession>A0A7T8IVA0</accession>
<dbReference type="Pfam" id="PF17289">
    <property type="entry name" value="Terminase_6C"/>
    <property type="match status" value="1"/>
</dbReference>
<dbReference type="GO" id="GO:0005524">
    <property type="term" value="F:ATP binding"/>
    <property type="evidence" value="ECO:0007669"/>
    <property type="project" value="UniProtKB-KW"/>
</dbReference>
<proteinExistence type="predicted"/>
<evidence type="ECO:0000256" key="4">
    <source>
        <dbReference type="ARBA" id="ARBA00023219"/>
    </source>
</evidence>
<evidence type="ECO:0000313" key="6">
    <source>
        <dbReference type="EMBL" id="QQO89628.1"/>
    </source>
</evidence>
<keyword evidence="1" id="KW-1188">Viral release from host cell</keyword>
<keyword evidence="7" id="KW-1185">Reference proteome</keyword>
<protein>
    <submittedName>
        <fullName evidence="6">Putative terminase large subunit</fullName>
    </submittedName>
</protein>
<gene>
    <name evidence="6" type="ORF">LF20_76</name>
</gene>
<dbReference type="Proteomes" id="UP000595389">
    <property type="component" value="Segment"/>
</dbReference>
<reference evidence="6 7" key="1">
    <citation type="submission" date="2020-12" db="EMBL/GenBank/DDBJ databases">
        <title>Genome sequence of a Klebsiella pneumoniae bacteriophage.</title>
        <authorList>
            <person name="Fu P."/>
        </authorList>
    </citation>
    <scope>NUCLEOTIDE SEQUENCE [LARGE SCALE GENOMIC DNA]</scope>
</reference>
<evidence type="ECO:0000256" key="3">
    <source>
        <dbReference type="ARBA" id="ARBA00022840"/>
    </source>
</evidence>
<sequence>MPIMNDEMIIWEDLKPADKLAIKALSTRNFSLFLKIWFQIIQGEKLMWNWHHSYFCHTVDEIIAGKRKSTIVNVAPGSTKTEAFSIHLAPYAYLKCRKVRNLQISQGDALSKGNSDRVIKIFSSGEWQELWPSKFGRKQIDEFQVLDDNDRVRLEMVSRSSGGQIVGKRGGYMTPGFSGLIALDDIDKPDDMFSKVKREKSHILLKNTIRSRRAKKKQGDETPILSVQQRLHAQDSTWFMMSGGMAIEFDRIVIPAMVTREYGESLPDWLRPEFERDVLSGPSVVIDGVEYWSFWEDNESIENLVALRDADLYTFLSQYQQEPIALGGNVFKSEWWRYYGDSEKAHEPRPDKFEYTFITADTAQKTNELNDYSVLCYWGKYRDRVYFIDGIRGKWEAPDLRVQAEAFIKQCWRRNKECGNLRKIYIEDKASGTGLIQDLTKAVNGMGEIVPVQRDKDKVTRAMDAQPIIKGGRVVLPDSHPFIAELVAEMSAFTYDDSHPHDDICDNVFDAANLEMNLSDDPVERMKRLAGLKKLGR</sequence>
<dbReference type="Gene3D" id="3.30.420.240">
    <property type="match status" value="1"/>
</dbReference>
<feature type="domain" description="Terminase large subunit gp17-like C-terminal" evidence="5">
    <location>
        <begin position="358"/>
        <end position="512"/>
    </location>
</feature>
<keyword evidence="3" id="KW-0067">ATP-binding</keyword>
<dbReference type="EMBL" id="MW417503">
    <property type="protein sequence ID" value="QQO89628.1"/>
    <property type="molecule type" value="Genomic_DNA"/>
</dbReference>
<name>A0A7T8IVA0_9CAUD</name>
<dbReference type="InterPro" id="IPR006517">
    <property type="entry name" value="Phage_terminase_lsu-like_C"/>
</dbReference>
<keyword evidence="2" id="KW-0547">Nucleotide-binding</keyword>
<evidence type="ECO:0000313" key="7">
    <source>
        <dbReference type="Proteomes" id="UP000595389"/>
    </source>
</evidence>
<evidence type="ECO:0000256" key="1">
    <source>
        <dbReference type="ARBA" id="ARBA00022612"/>
    </source>
</evidence>
<organism evidence="6 7">
    <name type="scientific">Klebsiella phage LF20</name>
    <dbReference type="NCBI Taxonomy" id="2794827"/>
    <lineage>
        <taxon>Viruses</taxon>
        <taxon>Duplodnaviria</taxon>
        <taxon>Heunggongvirae</taxon>
        <taxon>Uroviricota</taxon>
        <taxon>Caudoviricetes</taxon>
        <taxon>Drexlerviridae</taxon>
        <taxon>Webervirus</taxon>
        <taxon>Webervirus LF20</taxon>
    </lineage>
</organism>
<keyword evidence="4" id="KW-0231">Viral genome packaging</keyword>
<evidence type="ECO:0000256" key="2">
    <source>
        <dbReference type="ARBA" id="ARBA00022741"/>
    </source>
</evidence>
<dbReference type="NCBIfam" id="TIGR01630">
    <property type="entry name" value="psiM2_ORF9"/>
    <property type="match status" value="1"/>
</dbReference>
<dbReference type="InterPro" id="IPR035421">
    <property type="entry name" value="Terminase_6C"/>
</dbReference>